<protein>
    <submittedName>
        <fullName evidence="1">Uncharacterized protein</fullName>
    </submittedName>
</protein>
<gene>
    <name evidence="1" type="ORF">BU25DRAFT_421732</name>
</gene>
<reference evidence="1" key="1">
    <citation type="journal article" date="2020" name="Stud. Mycol.">
        <title>101 Dothideomycetes genomes: a test case for predicting lifestyles and emergence of pathogens.</title>
        <authorList>
            <person name="Haridas S."/>
            <person name="Albert R."/>
            <person name="Binder M."/>
            <person name="Bloem J."/>
            <person name="Labutti K."/>
            <person name="Salamov A."/>
            <person name="Andreopoulos B."/>
            <person name="Baker S."/>
            <person name="Barry K."/>
            <person name="Bills G."/>
            <person name="Bluhm B."/>
            <person name="Cannon C."/>
            <person name="Castanera R."/>
            <person name="Culley D."/>
            <person name="Daum C."/>
            <person name="Ezra D."/>
            <person name="Gonzalez J."/>
            <person name="Henrissat B."/>
            <person name="Kuo A."/>
            <person name="Liang C."/>
            <person name="Lipzen A."/>
            <person name="Lutzoni F."/>
            <person name="Magnuson J."/>
            <person name="Mondo S."/>
            <person name="Nolan M."/>
            <person name="Ohm R."/>
            <person name="Pangilinan J."/>
            <person name="Park H.-J."/>
            <person name="Ramirez L."/>
            <person name="Alfaro M."/>
            <person name="Sun H."/>
            <person name="Tritt A."/>
            <person name="Yoshinaga Y."/>
            <person name="Zwiers L.-H."/>
            <person name="Turgeon B."/>
            <person name="Goodwin S."/>
            <person name="Spatafora J."/>
            <person name="Crous P."/>
            <person name="Grigoriev I."/>
        </authorList>
    </citation>
    <scope>NUCLEOTIDE SEQUENCE</scope>
    <source>
        <strain evidence="1">CBS 525.71</strain>
    </source>
</reference>
<sequence>MVVKSQKAYLEECPDYTAPGRHDAFCRPSRRNAAWGRADRPEHRRSTGEAQGWRAGDPPRPNSSSIRPPPTGTDRSECTGRRTALHASRVSSRWMQRRGALRGSEGQETQLRNVSMVPGGHACLSVCRDTVTCSADPSLSRARGRSADPDPARLMLPLPAVQSRRSNNVKDSIPTRSRATSQTSSRAGTRSIHSPPPRTRPAEKMGTRTQRNPLAPRTTNPACTPVTPAEPTDTMLKHSSPVVIPPRTATRASSTQTVRVKGQNGGRPARSTKSHNPDALPPAVAALLAITAIPRQPPRRRKRPTSDRKISMDELIHEWKQDDLEIPHSLSGSPMDLLLGRIDESESDYGGSLPSLEQEKGQFGASRSISSDSLSTLPPSLDYDAPSYSSHWDNLSTPDSLSRKSLSERREKVYSSPPKEDCVLDHPLLCFNVEDSEEPTEANIPDVVTISPSNERFKSFKSNLTASLQALKEAAKSFSNFTAPSVPPEDLLTRSILSPKFTSEMRPKHSEGLPSPALRRYLNPQPAPISPTELSMQLHDALMIDADADTHAPMIQMQTYDRRGRSSRNRRKNADPFSEAGRLQSPTPTVRQREPRENSDFLRVIVLEMNMRRVGKLDAKAVGKARIWLPPRKLGSSKSPAFQSASGVPDRWVGTAA</sequence>
<dbReference type="Proteomes" id="UP000799754">
    <property type="component" value="Unassembled WGS sequence"/>
</dbReference>
<organism evidence="1 2">
    <name type="scientific">Macroventuria anomochaeta</name>
    <dbReference type="NCBI Taxonomy" id="301207"/>
    <lineage>
        <taxon>Eukaryota</taxon>
        <taxon>Fungi</taxon>
        <taxon>Dikarya</taxon>
        <taxon>Ascomycota</taxon>
        <taxon>Pezizomycotina</taxon>
        <taxon>Dothideomycetes</taxon>
        <taxon>Pleosporomycetidae</taxon>
        <taxon>Pleosporales</taxon>
        <taxon>Pleosporineae</taxon>
        <taxon>Didymellaceae</taxon>
        <taxon>Macroventuria</taxon>
    </lineage>
</organism>
<accession>A0ACB6S004</accession>
<name>A0ACB6S004_9PLEO</name>
<evidence type="ECO:0000313" key="1">
    <source>
        <dbReference type="EMBL" id="KAF2627283.1"/>
    </source>
</evidence>
<proteinExistence type="predicted"/>
<comment type="caution">
    <text evidence="1">The sequence shown here is derived from an EMBL/GenBank/DDBJ whole genome shotgun (WGS) entry which is preliminary data.</text>
</comment>
<dbReference type="EMBL" id="MU006717">
    <property type="protein sequence ID" value="KAF2627283.1"/>
    <property type="molecule type" value="Genomic_DNA"/>
</dbReference>
<keyword evidence="2" id="KW-1185">Reference proteome</keyword>
<evidence type="ECO:0000313" key="2">
    <source>
        <dbReference type="Proteomes" id="UP000799754"/>
    </source>
</evidence>